<organism evidence="4 6">
    <name type="scientific">Rhynchospora pubera</name>
    <dbReference type="NCBI Taxonomy" id="906938"/>
    <lineage>
        <taxon>Eukaryota</taxon>
        <taxon>Viridiplantae</taxon>
        <taxon>Streptophyta</taxon>
        <taxon>Embryophyta</taxon>
        <taxon>Tracheophyta</taxon>
        <taxon>Spermatophyta</taxon>
        <taxon>Magnoliopsida</taxon>
        <taxon>Liliopsida</taxon>
        <taxon>Poales</taxon>
        <taxon>Cyperaceae</taxon>
        <taxon>Cyperoideae</taxon>
        <taxon>Rhynchosporeae</taxon>
        <taxon>Rhynchospora</taxon>
    </lineage>
</organism>
<sequence length="293" mass="31199">MEKFKDQNEIQQPKVQRNQQRLPEGRALGEEIIVLEGKVALIAGGATGIGKATAKLFAQQGSRVVIADVQDEHGLAISNELGGSSIASYIHCDVTSEPDVKNAVDTTVDRYGKLDIMFNNAGIAGSPQWRIIESEKSDFEKVLSVNLLGCYLGTKHAARVMIPTQQGSIISTASVASLNPNGAPLAYACSKHAVVALMKSTAIELGKYGIRVNCVSPAGVATPMTTKALGMDEEKVEEFMAKHPALQGVKLKANDVAQAVMYLASDESRFVSGLNLVVDGAFSILSPLDSHFN</sequence>
<protein>
    <submittedName>
        <fullName evidence="4">NAD(P)-binding Rossmann-fold superfamily protein</fullName>
    </submittedName>
</protein>
<dbReference type="NCBIfam" id="NF005559">
    <property type="entry name" value="PRK07231.1"/>
    <property type="match status" value="1"/>
</dbReference>
<proteinExistence type="inferred from homology"/>
<keyword evidence="6" id="KW-1185">Reference proteome</keyword>
<comment type="similarity">
    <text evidence="1">Belongs to the short-chain dehydrogenases/reductases (SDR) family.</text>
</comment>
<dbReference type="PRINTS" id="PR00081">
    <property type="entry name" value="GDHRDH"/>
</dbReference>
<feature type="region of interest" description="Disordered" evidence="3">
    <location>
        <begin position="1"/>
        <end position="22"/>
    </location>
</feature>
<dbReference type="CDD" id="cd05326">
    <property type="entry name" value="secoisolariciresinol-DH_like_SDR_c"/>
    <property type="match status" value="1"/>
</dbReference>
<evidence type="ECO:0000256" key="1">
    <source>
        <dbReference type="ARBA" id="ARBA00006484"/>
    </source>
</evidence>
<dbReference type="Proteomes" id="UP001140206">
    <property type="component" value="Chromosome 5"/>
</dbReference>
<dbReference type="PANTHER" id="PTHR43180:SF30">
    <property type="entry name" value="MOMILACTONE A SYNTHASE"/>
    <property type="match status" value="1"/>
</dbReference>
<dbReference type="InterPro" id="IPR045309">
    <property type="entry name" value="ABA2-like"/>
</dbReference>
<dbReference type="Pfam" id="PF13561">
    <property type="entry name" value="adh_short_C2"/>
    <property type="match status" value="1"/>
</dbReference>
<dbReference type="Proteomes" id="UP001140206">
    <property type="component" value="Chromosome 2"/>
</dbReference>
<evidence type="ECO:0000313" key="4">
    <source>
        <dbReference type="EMBL" id="KAJ4747689.1"/>
    </source>
</evidence>
<dbReference type="SUPFAM" id="SSF51735">
    <property type="entry name" value="NAD(P)-binding Rossmann-fold domains"/>
    <property type="match status" value="1"/>
</dbReference>
<dbReference type="GO" id="GO:0016616">
    <property type="term" value="F:oxidoreductase activity, acting on the CH-OH group of donors, NAD or NADP as acceptor"/>
    <property type="evidence" value="ECO:0007669"/>
    <property type="project" value="InterPro"/>
</dbReference>
<dbReference type="InterPro" id="IPR002347">
    <property type="entry name" value="SDR_fam"/>
</dbReference>
<evidence type="ECO:0000256" key="3">
    <source>
        <dbReference type="SAM" id="MobiDB-lite"/>
    </source>
</evidence>
<dbReference type="AlphaFoldDB" id="A0AAV8BX09"/>
<reference evidence="4" key="1">
    <citation type="submission" date="2022-08" db="EMBL/GenBank/DDBJ databases">
        <authorList>
            <person name="Marques A."/>
        </authorList>
    </citation>
    <scope>NUCLEOTIDE SEQUENCE</scope>
    <source>
        <strain evidence="4">RhyPub2mFocal</strain>
        <tissue evidence="4">Leaves</tissue>
    </source>
</reference>
<dbReference type="PRINTS" id="PR00080">
    <property type="entry name" value="SDRFAMILY"/>
</dbReference>
<feature type="compositionally biased region" description="Polar residues" evidence="3">
    <location>
        <begin position="9"/>
        <end position="21"/>
    </location>
</feature>
<dbReference type="Gene3D" id="3.40.50.720">
    <property type="entry name" value="NAD(P)-binding Rossmann-like Domain"/>
    <property type="match status" value="1"/>
</dbReference>
<accession>A0AAV8BX09</accession>
<comment type="caution">
    <text evidence="4">The sequence shown here is derived from an EMBL/GenBank/DDBJ whole genome shotgun (WGS) entry which is preliminary data.</text>
</comment>
<dbReference type="FunFam" id="3.40.50.720:FF:000084">
    <property type="entry name" value="Short-chain dehydrogenase reductase"/>
    <property type="match status" value="1"/>
</dbReference>
<evidence type="ECO:0000256" key="2">
    <source>
        <dbReference type="ARBA" id="ARBA00023002"/>
    </source>
</evidence>
<dbReference type="EMBL" id="JAMFTS010000002">
    <property type="protein sequence ID" value="KAJ4799398.1"/>
    <property type="molecule type" value="Genomic_DNA"/>
</dbReference>
<keyword evidence="2" id="KW-0560">Oxidoreductase</keyword>
<dbReference type="EMBL" id="JAMFTS010000005">
    <property type="protein sequence ID" value="KAJ4747689.1"/>
    <property type="molecule type" value="Genomic_DNA"/>
</dbReference>
<dbReference type="PANTHER" id="PTHR43180">
    <property type="entry name" value="3-OXOACYL-(ACYL-CARRIER-PROTEIN) REDUCTASE (AFU_ORTHOLOGUE AFUA_6G11210)"/>
    <property type="match status" value="1"/>
</dbReference>
<evidence type="ECO:0000313" key="5">
    <source>
        <dbReference type="EMBL" id="KAJ4799398.1"/>
    </source>
</evidence>
<name>A0AAV8BX09_9POAL</name>
<evidence type="ECO:0000313" key="6">
    <source>
        <dbReference type="Proteomes" id="UP001140206"/>
    </source>
</evidence>
<dbReference type="InterPro" id="IPR036291">
    <property type="entry name" value="NAD(P)-bd_dom_sf"/>
</dbReference>
<gene>
    <name evidence="5" type="ORF">LUZ62_050644</name>
    <name evidence="4" type="ORF">LUZ62_082094</name>
</gene>